<keyword evidence="3" id="KW-1185">Reference proteome</keyword>
<evidence type="ECO:0000256" key="1">
    <source>
        <dbReference type="SAM" id="MobiDB-lite"/>
    </source>
</evidence>
<feature type="region of interest" description="Disordered" evidence="1">
    <location>
        <begin position="385"/>
        <end position="461"/>
    </location>
</feature>
<reference evidence="2" key="1">
    <citation type="submission" date="2022-08" db="UniProtKB">
        <authorList>
            <consortium name="EnsemblMetazoa"/>
        </authorList>
    </citation>
    <scope>IDENTIFICATION</scope>
    <source>
        <strain evidence="2">05x7-T-G4-1.051#20</strain>
    </source>
</reference>
<feature type="compositionally biased region" description="Basic and acidic residues" evidence="1">
    <location>
        <begin position="219"/>
        <end position="229"/>
    </location>
</feature>
<feature type="region of interest" description="Disordered" evidence="1">
    <location>
        <begin position="195"/>
        <end position="231"/>
    </location>
</feature>
<accession>A0A8W8KJD6</accession>
<evidence type="ECO:0008006" key="4">
    <source>
        <dbReference type="Google" id="ProtNLM"/>
    </source>
</evidence>
<feature type="compositionally biased region" description="Acidic residues" evidence="1">
    <location>
        <begin position="441"/>
        <end position="460"/>
    </location>
</feature>
<feature type="compositionally biased region" description="Polar residues" evidence="1">
    <location>
        <begin position="405"/>
        <end position="427"/>
    </location>
</feature>
<evidence type="ECO:0000313" key="2">
    <source>
        <dbReference type="EnsemblMetazoa" id="G23402.3:cds"/>
    </source>
</evidence>
<sequence length="913" mass="101890">MTGVSTEMNFDDVSVKVEMVDEEYDCNGSLQPNSSAMAEIKTEPLELNESYGVLTEPQVPTNSNPGILLGNPVISSPPIMNRAQLDNYTMNAADVPTKKQIAALVKVAAPSTACTTIKQEVDRACHRLSQEGEQSLFLSVNVEKKLCSYVGSDMGRQFLSKRPDIMEHFFQFCQDYLRNQFEGTSTIPETATLLYTKRHKHDDDPNTEQPKKKRKRVKKANEESKKISEDSATDQIRYAELIFSDGYEDDIATSCEVVQDNIEPNVEETYEVRYNETSMSNSEVEAGDTSVDMEQDRTNALQDFVSNLVTMTPKVNKKRGTYKVYSADLRAKIGKHAAENGVASACRVFGVKESTGRSLKKAYLKAIEMEPSKCILQLPKRDKPIGVAENSTEEKAEEEESENTSQSRLSESVSDSQNDSISETMMESDSIKAEMTTASCDTEEADAKEDAEVPNEDVEAPEGQLDPAILQDFVSNLITMAPKENKREKRGSYKVYSADLRAKIGKHAVDNGVACTARFFDVRESTVRSLKKAYLKALENDPSKDISELPKGDRGRPLVLGKYDEEVLRLVKKIEADGGIVNSWIIMSISKAVLMHRQKSLLAEFGGPIDITKTLAKSILRRFGYSKTRNTKSFPKPLPSNFSELKSSFMSNVSEYVKEYDIPNSLVIFVVETSIPMVPGGNWSLEKEGSRQLTIPGIEDKRQMTIALACPVDGSLMQPQVIYKGKTDACLPKYQFPEGWVVSQSSELPVLANADTAKCFLTNTIIPYIKSKLSEQKAEQRTLLIWDLSNQQKENDDLQDLLNRNNIEVIGIPGNCREHLNPLEVLVNQHYVVLLEKEFQSWYSDIVLERLKGGETDDNMATMVDLRLSLLKPVHASWLVKSHETIVNQSEIISQSIELTGILNTLSAAHTPS</sequence>
<protein>
    <recommendedName>
        <fullName evidence="4">DDE-1 domain-containing protein</fullName>
    </recommendedName>
</protein>
<name>A0A8W8KJD6_MAGGI</name>
<dbReference type="Proteomes" id="UP000005408">
    <property type="component" value="Unassembled WGS sequence"/>
</dbReference>
<dbReference type="AlphaFoldDB" id="A0A8W8KJD6"/>
<proteinExistence type="predicted"/>
<organism evidence="2 3">
    <name type="scientific">Magallana gigas</name>
    <name type="common">Pacific oyster</name>
    <name type="synonym">Crassostrea gigas</name>
    <dbReference type="NCBI Taxonomy" id="29159"/>
    <lineage>
        <taxon>Eukaryota</taxon>
        <taxon>Metazoa</taxon>
        <taxon>Spiralia</taxon>
        <taxon>Lophotrochozoa</taxon>
        <taxon>Mollusca</taxon>
        <taxon>Bivalvia</taxon>
        <taxon>Autobranchia</taxon>
        <taxon>Pteriomorphia</taxon>
        <taxon>Ostreida</taxon>
        <taxon>Ostreoidea</taxon>
        <taxon>Ostreidae</taxon>
        <taxon>Magallana</taxon>
    </lineage>
</organism>
<evidence type="ECO:0000313" key="3">
    <source>
        <dbReference type="Proteomes" id="UP000005408"/>
    </source>
</evidence>
<dbReference type="EnsemblMetazoa" id="G23402.3">
    <property type="protein sequence ID" value="G23402.3:cds"/>
    <property type="gene ID" value="G23402"/>
</dbReference>